<dbReference type="GO" id="GO:0005737">
    <property type="term" value="C:cytoplasm"/>
    <property type="evidence" value="ECO:0007669"/>
    <property type="project" value="UniProtKB-ARBA"/>
</dbReference>
<feature type="compositionally biased region" description="Acidic residues" evidence="1">
    <location>
        <begin position="488"/>
        <end position="506"/>
    </location>
</feature>
<comment type="caution">
    <text evidence="3">The sequence shown here is derived from an EMBL/GenBank/DDBJ whole genome shotgun (WGS) entry which is preliminary data.</text>
</comment>
<feature type="compositionally biased region" description="Polar residues" evidence="1">
    <location>
        <begin position="265"/>
        <end position="285"/>
    </location>
</feature>
<feature type="region of interest" description="Disordered" evidence="1">
    <location>
        <begin position="396"/>
        <end position="459"/>
    </location>
</feature>
<dbReference type="PROSITE" id="PS50304">
    <property type="entry name" value="TUDOR"/>
    <property type="match status" value="1"/>
</dbReference>
<dbReference type="PANTHER" id="PTHR22948">
    <property type="entry name" value="TUDOR DOMAIN CONTAINING PROTEIN"/>
    <property type="match status" value="1"/>
</dbReference>
<proteinExistence type="predicted"/>
<evidence type="ECO:0000256" key="1">
    <source>
        <dbReference type="SAM" id="MobiDB-lite"/>
    </source>
</evidence>
<evidence type="ECO:0000313" key="3">
    <source>
        <dbReference type="EMBL" id="KAJ9579117.1"/>
    </source>
</evidence>
<feature type="non-terminal residue" evidence="3">
    <location>
        <position position="591"/>
    </location>
</feature>
<dbReference type="InterPro" id="IPR002999">
    <property type="entry name" value="Tudor"/>
</dbReference>
<dbReference type="Pfam" id="PF00567">
    <property type="entry name" value="TUDOR"/>
    <property type="match status" value="1"/>
</dbReference>
<accession>A0AAD8E748</accession>
<feature type="region of interest" description="Disordered" evidence="1">
    <location>
        <begin position="265"/>
        <end position="289"/>
    </location>
</feature>
<evidence type="ECO:0000313" key="4">
    <source>
        <dbReference type="Proteomes" id="UP001233999"/>
    </source>
</evidence>
<dbReference type="SUPFAM" id="SSF63748">
    <property type="entry name" value="Tudor/PWWP/MBT"/>
    <property type="match status" value="1"/>
</dbReference>
<dbReference type="EMBL" id="JASPKZ010008679">
    <property type="protein sequence ID" value="KAJ9579117.1"/>
    <property type="molecule type" value="Genomic_DNA"/>
</dbReference>
<dbReference type="InterPro" id="IPR035437">
    <property type="entry name" value="SNase_OB-fold_sf"/>
</dbReference>
<feature type="region of interest" description="Disordered" evidence="1">
    <location>
        <begin position="476"/>
        <end position="506"/>
    </location>
</feature>
<dbReference type="AlphaFoldDB" id="A0AAD8E748"/>
<gene>
    <name evidence="3" type="ORF">L9F63_024775</name>
</gene>
<protein>
    <recommendedName>
        <fullName evidence="2">Tudor domain-containing protein</fullName>
    </recommendedName>
</protein>
<feature type="domain" description="Tudor" evidence="2">
    <location>
        <begin position="79"/>
        <end position="136"/>
    </location>
</feature>
<keyword evidence="4" id="KW-1185">Reference proteome</keyword>
<sequence>MGSLYPGDVVGPYDTIPHQKLPLNTDFGTYLEVQVAEIFTPQHFFLHLRGEKTHLALEELMNDIQIFYNLRGYVMPEAIVTLNQYCIAPFNEEYHRARITAIPNVTDVKVCFVDYGTEGTVKKEELRFLHKSFAEFPTQAIRASLTNLKPAKSASKWSQAANLRFFQLVSDKCLFAIVSSADHLTSQLEVALVDTTGDEDIHINDILKREGYAEYKFDTTQSRKPLRKPRMLEVPVVDLTEEDDTINDTFIQEKISESKTNIKITTPSTQPQQKIESKNLPSSAQQPPPGFMQPVPEMPTCNELPSVPPTMNPLPQNPAYTELPSVPPMMNPLLLNPAYNELPSVPPMMNPLLLNPTISEQFNMQAFLTSLMFPLLYSNTAILMAIQQMMSSLSSPIQPSQATETHKTSRSVSPTDSNLLGEFEVVSPNINNIAEAEQRNTEPILEEETNRNNDEDNDDEDVVLVEQVSEEEKQVLVKKVDNGYRSNDDEEDEEEEEEDDDDEKEEDVVMVEHMKKVKKQFLVKKVHLAGRLVHIVNLQKVAYICTEEIVRLFTSFAGSHIIIVILDSKGENISFREISHEESAELLAELE</sequence>
<reference evidence="3" key="1">
    <citation type="journal article" date="2023" name="IScience">
        <title>Live-bearing cockroach genome reveals convergent evolutionary mechanisms linked to viviparity in insects and beyond.</title>
        <authorList>
            <person name="Fouks B."/>
            <person name="Harrison M.C."/>
            <person name="Mikhailova A.A."/>
            <person name="Marchal E."/>
            <person name="English S."/>
            <person name="Carruthers M."/>
            <person name="Jennings E.C."/>
            <person name="Chiamaka E.L."/>
            <person name="Frigard R.A."/>
            <person name="Pippel M."/>
            <person name="Attardo G.M."/>
            <person name="Benoit J.B."/>
            <person name="Bornberg-Bauer E."/>
            <person name="Tobe S.S."/>
        </authorList>
    </citation>
    <scope>NUCLEOTIDE SEQUENCE</scope>
    <source>
        <strain evidence="3">Stay&amp;Tobe</strain>
    </source>
</reference>
<reference evidence="3" key="2">
    <citation type="submission" date="2023-05" db="EMBL/GenBank/DDBJ databases">
        <authorList>
            <person name="Fouks B."/>
        </authorList>
    </citation>
    <scope>NUCLEOTIDE SEQUENCE</scope>
    <source>
        <strain evidence="3">Stay&amp;Tobe</strain>
        <tissue evidence="3">Testes</tissue>
    </source>
</reference>
<dbReference type="Proteomes" id="UP001233999">
    <property type="component" value="Unassembled WGS sequence"/>
</dbReference>
<dbReference type="PANTHER" id="PTHR22948:SF76">
    <property type="entry name" value="FI20010P1-RELATED"/>
    <property type="match status" value="1"/>
</dbReference>
<dbReference type="InterPro" id="IPR050621">
    <property type="entry name" value="Tudor_domain_containing"/>
</dbReference>
<name>A0AAD8E748_DIPPU</name>
<dbReference type="Gene3D" id="2.30.30.140">
    <property type="match status" value="1"/>
</dbReference>
<evidence type="ECO:0000259" key="2">
    <source>
        <dbReference type="PROSITE" id="PS50304"/>
    </source>
</evidence>
<dbReference type="Gene3D" id="2.40.50.90">
    <property type="match status" value="1"/>
</dbReference>
<dbReference type="SMART" id="SM00333">
    <property type="entry name" value="TUDOR"/>
    <property type="match status" value="1"/>
</dbReference>
<organism evidence="3 4">
    <name type="scientific">Diploptera punctata</name>
    <name type="common">Pacific beetle cockroach</name>
    <dbReference type="NCBI Taxonomy" id="6984"/>
    <lineage>
        <taxon>Eukaryota</taxon>
        <taxon>Metazoa</taxon>
        <taxon>Ecdysozoa</taxon>
        <taxon>Arthropoda</taxon>
        <taxon>Hexapoda</taxon>
        <taxon>Insecta</taxon>
        <taxon>Pterygota</taxon>
        <taxon>Neoptera</taxon>
        <taxon>Polyneoptera</taxon>
        <taxon>Dictyoptera</taxon>
        <taxon>Blattodea</taxon>
        <taxon>Blaberoidea</taxon>
        <taxon>Blaberidae</taxon>
        <taxon>Diplopterinae</taxon>
        <taxon>Diploptera</taxon>
    </lineage>
</organism>